<gene>
    <name evidence="9" type="ORF">LCGC14_0000060</name>
</gene>
<dbReference type="EMBL" id="LAZR01000001">
    <property type="protein sequence ID" value="KKO11998.1"/>
    <property type="molecule type" value="Genomic_DNA"/>
</dbReference>
<keyword evidence="4 6" id="KW-1133">Transmembrane helix</keyword>
<evidence type="ECO:0000313" key="9">
    <source>
        <dbReference type="EMBL" id="KKO11998.1"/>
    </source>
</evidence>
<name>A0A0F9WHL0_9ZZZZ</name>
<feature type="transmembrane region" description="Helical" evidence="6">
    <location>
        <begin position="6"/>
        <end position="25"/>
    </location>
</feature>
<evidence type="ECO:0000256" key="2">
    <source>
        <dbReference type="ARBA" id="ARBA00022475"/>
    </source>
</evidence>
<accession>A0A0F9WHL0</accession>
<dbReference type="PANTHER" id="PTHR33932">
    <property type="entry name" value="NA(+)/H(+) ANTIPORTER SUBUNIT B"/>
    <property type="match status" value="1"/>
</dbReference>
<feature type="transmembrane region" description="Helical" evidence="6">
    <location>
        <begin position="198"/>
        <end position="218"/>
    </location>
</feature>
<comment type="caution">
    <text evidence="9">The sequence shown here is derived from an EMBL/GenBank/DDBJ whole genome shotgun (WGS) entry which is preliminary data.</text>
</comment>
<evidence type="ECO:0000259" key="7">
    <source>
        <dbReference type="Pfam" id="PF04039"/>
    </source>
</evidence>
<dbReference type="InterPro" id="IPR007182">
    <property type="entry name" value="MnhB"/>
</dbReference>
<dbReference type="InterPro" id="IPR025383">
    <property type="entry name" value="MrpA_C/MbhD"/>
</dbReference>
<feature type="domain" description="Na+/H+ antiporter MnhB subunit-related protein" evidence="7">
    <location>
        <begin position="199"/>
        <end position="313"/>
    </location>
</feature>
<feature type="transmembrane region" description="Helical" evidence="6">
    <location>
        <begin position="89"/>
        <end position="110"/>
    </location>
</feature>
<dbReference type="Pfam" id="PF04039">
    <property type="entry name" value="MnhB"/>
    <property type="match status" value="1"/>
</dbReference>
<evidence type="ECO:0008006" key="10">
    <source>
        <dbReference type="Google" id="ProtNLM"/>
    </source>
</evidence>
<evidence type="ECO:0000256" key="5">
    <source>
        <dbReference type="ARBA" id="ARBA00023136"/>
    </source>
</evidence>
<proteinExistence type="predicted"/>
<feature type="transmembrane region" description="Helical" evidence="6">
    <location>
        <begin position="55"/>
        <end position="77"/>
    </location>
</feature>
<feature type="transmembrane region" description="Helical" evidence="6">
    <location>
        <begin position="160"/>
        <end position="177"/>
    </location>
</feature>
<dbReference type="AlphaFoldDB" id="A0A0F9WHL0"/>
<feature type="transmembrane region" description="Helical" evidence="6">
    <location>
        <begin position="291"/>
        <end position="314"/>
    </location>
</feature>
<keyword evidence="2" id="KW-1003">Cell membrane</keyword>
<dbReference type="InterPro" id="IPR050622">
    <property type="entry name" value="CPA3_antiporter_subunitB"/>
</dbReference>
<evidence type="ECO:0000256" key="1">
    <source>
        <dbReference type="ARBA" id="ARBA00004651"/>
    </source>
</evidence>
<feature type="transmembrane region" description="Helical" evidence="6">
    <location>
        <begin position="32"/>
        <end position="49"/>
    </location>
</feature>
<evidence type="ECO:0000256" key="4">
    <source>
        <dbReference type="ARBA" id="ARBA00022989"/>
    </source>
</evidence>
<evidence type="ECO:0000256" key="3">
    <source>
        <dbReference type="ARBA" id="ARBA00022692"/>
    </source>
</evidence>
<comment type="subcellular location">
    <subcellularLocation>
        <location evidence="1">Cell membrane</location>
        <topology evidence="1">Multi-pass membrane protein</topology>
    </subcellularLocation>
</comment>
<feature type="domain" description="MrpA C-terminal/MbhD" evidence="8">
    <location>
        <begin position="13"/>
        <end position="78"/>
    </location>
</feature>
<dbReference type="Pfam" id="PF13244">
    <property type="entry name" value="MbhD"/>
    <property type="match status" value="1"/>
</dbReference>
<feature type="transmembrane region" description="Helical" evidence="6">
    <location>
        <begin position="224"/>
        <end position="243"/>
    </location>
</feature>
<dbReference type="GO" id="GO:0005886">
    <property type="term" value="C:plasma membrane"/>
    <property type="evidence" value="ECO:0007669"/>
    <property type="project" value="UniProtKB-SubCell"/>
</dbReference>
<keyword evidence="3 6" id="KW-0812">Transmembrane</keyword>
<evidence type="ECO:0000256" key="6">
    <source>
        <dbReference type="SAM" id="Phobius"/>
    </source>
</evidence>
<dbReference type="PANTHER" id="PTHR33932:SF4">
    <property type="entry name" value="NA(+)_H(+) ANTIPORTER SUBUNIT B"/>
    <property type="match status" value="1"/>
</dbReference>
<organism evidence="9">
    <name type="scientific">marine sediment metagenome</name>
    <dbReference type="NCBI Taxonomy" id="412755"/>
    <lineage>
        <taxon>unclassified sequences</taxon>
        <taxon>metagenomes</taxon>
        <taxon>ecological metagenomes</taxon>
    </lineage>
</organism>
<reference evidence="9" key="1">
    <citation type="journal article" date="2015" name="Nature">
        <title>Complex archaea that bridge the gap between prokaryotes and eukaryotes.</title>
        <authorList>
            <person name="Spang A."/>
            <person name="Saw J.H."/>
            <person name="Jorgensen S.L."/>
            <person name="Zaremba-Niedzwiedzka K."/>
            <person name="Martijn J."/>
            <person name="Lind A.E."/>
            <person name="van Eijk R."/>
            <person name="Schleper C."/>
            <person name="Guy L."/>
            <person name="Ettema T.J."/>
        </authorList>
    </citation>
    <scope>NUCLEOTIDE SEQUENCE</scope>
</reference>
<feature type="transmembrane region" description="Helical" evidence="6">
    <location>
        <begin position="255"/>
        <end position="279"/>
    </location>
</feature>
<protein>
    <recommendedName>
        <fullName evidence="10">Na+/H+ antiporter MnhB subunit-related protein domain-containing protein</fullName>
    </recommendedName>
</protein>
<sequence>MTPELLPDLTLSLLLLIMAWGALYAPQRSDAMTLFIAFGVVVALIWARLDAPDLALAEAAIGAGLTGVLLMHAARALPDELHQDYRTASYWGALGFTVVASLMFLVHLLYDDSLFNAGLLDTESDLTPRLRTLADAAVPESGVEHPVTAVLLNFRAWDTLLELLVLLFALGGLRQLFPSGQSDDSATTASWPESMTLMSAWTRVLAPLLVVTGGYLLWRGSSAPGGAFQAGSLLAAAAVILRLTGLLPPLRWSSLWLRLSVVAGALFFLAVAAATAIWGDGWLTYPGAYSGLLIISIEIFATLSIAITLSLLVIGEQEDLRS</sequence>
<evidence type="ECO:0000259" key="8">
    <source>
        <dbReference type="Pfam" id="PF13244"/>
    </source>
</evidence>
<keyword evidence="5 6" id="KW-0472">Membrane</keyword>